<dbReference type="Pfam" id="PF01339">
    <property type="entry name" value="CheB_methylest"/>
    <property type="match status" value="1"/>
</dbReference>
<keyword evidence="6" id="KW-0145">Chemotaxis</keyword>
<dbReference type="GO" id="GO:0000156">
    <property type="term" value="F:phosphorelay response regulator activity"/>
    <property type="evidence" value="ECO:0007669"/>
    <property type="project" value="InterPro"/>
</dbReference>
<evidence type="ECO:0000259" key="9">
    <source>
        <dbReference type="PROSITE" id="PS50122"/>
    </source>
</evidence>
<keyword evidence="7" id="KW-0175">Coiled coil</keyword>
<dbReference type="GO" id="GO:0008983">
    <property type="term" value="F:protein-glutamate O-methyltransferase activity"/>
    <property type="evidence" value="ECO:0007669"/>
    <property type="project" value="UniProtKB-EC"/>
</dbReference>
<dbReference type="InterPro" id="IPR000673">
    <property type="entry name" value="Sig_transdc_resp-reg_Me-estase"/>
</dbReference>
<evidence type="ECO:0000256" key="2">
    <source>
        <dbReference type="ARBA" id="ARBA00012534"/>
    </source>
</evidence>
<dbReference type="InterPro" id="IPR035909">
    <property type="entry name" value="CheB_C"/>
</dbReference>
<dbReference type="SUPFAM" id="SSF55785">
    <property type="entry name" value="PYP-like sensor domain (PAS domain)"/>
    <property type="match status" value="1"/>
</dbReference>
<dbReference type="Pfam" id="PF03705">
    <property type="entry name" value="CheR_N"/>
    <property type="match status" value="1"/>
</dbReference>
<reference evidence="11" key="1">
    <citation type="journal article" date="2021" name="Environ. Microbiol.">
        <title>Genomic characterization of three novel Desulfobacterota classes expand the metabolic and phylogenetic diversity of the phylum.</title>
        <authorList>
            <person name="Murphy C.L."/>
            <person name="Biggerstaff J."/>
            <person name="Eichhorn A."/>
            <person name="Ewing E."/>
            <person name="Shahan R."/>
            <person name="Soriano D."/>
            <person name="Stewart S."/>
            <person name="VanMol K."/>
            <person name="Walker R."/>
            <person name="Walters P."/>
            <person name="Elshahed M.S."/>
            <person name="Youssef N.H."/>
        </authorList>
    </citation>
    <scope>NUCLEOTIDE SEQUENCE</scope>
    <source>
        <strain evidence="11">Zod_Metabat.24</strain>
    </source>
</reference>
<evidence type="ECO:0000256" key="8">
    <source>
        <dbReference type="SAM" id="MobiDB-lite"/>
    </source>
</evidence>
<feature type="active site" evidence="6">
    <location>
        <position position="42"/>
    </location>
</feature>
<evidence type="ECO:0000256" key="6">
    <source>
        <dbReference type="PROSITE-ProRule" id="PRU00050"/>
    </source>
</evidence>
<evidence type="ECO:0000313" key="12">
    <source>
        <dbReference type="Proteomes" id="UP000809273"/>
    </source>
</evidence>
<feature type="active site" evidence="6">
    <location>
        <position position="161"/>
    </location>
</feature>
<accession>A0A9D8PP93</accession>
<keyword evidence="4" id="KW-0808">Transferase</keyword>
<feature type="active site" evidence="6">
    <location>
        <position position="69"/>
    </location>
</feature>
<feature type="coiled-coil region" evidence="7">
    <location>
        <begin position="663"/>
        <end position="743"/>
    </location>
</feature>
<dbReference type="EC" id="2.1.1.80" evidence="2"/>
<dbReference type="Pfam" id="PF01739">
    <property type="entry name" value="CheR"/>
    <property type="match status" value="1"/>
</dbReference>
<evidence type="ECO:0000256" key="5">
    <source>
        <dbReference type="ARBA" id="ARBA00022691"/>
    </source>
</evidence>
<dbReference type="InterPro" id="IPR000780">
    <property type="entry name" value="CheR_MeTrfase"/>
</dbReference>
<feature type="domain" description="CheR-type methyltransferase" evidence="10">
    <location>
        <begin position="240"/>
        <end position="496"/>
    </location>
</feature>
<evidence type="ECO:0000259" key="10">
    <source>
        <dbReference type="PROSITE" id="PS50123"/>
    </source>
</evidence>
<dbReference type="Gene3D" id="3.40.50.180">
    <property type="entry name" value="Methylesterase CheB, C-terminal domain"/>
    <property type="match status" value="1"/>
</dbReference>
<dbReference type="EMBL" id="JAFGIX010000032">
    <property type="protein sequence ID" value="MBN1572957.1"/>
    <property type="molecule type" value="Genomic_DNA"/>
</dbReference>
<dbReference type="GO" id="GO:0006935">
    <property type="term" value="P:chemotaxis"/>
    <property type="evidence" value="ECO:0007669"/>
    <property type="project" value="UniProtKB-UniRule"/>
</dbReference>
<dbReference type="InterPro" id="IPR036804">
    <property type="entry name" value="CheR_N_sf"/>
</dbReference>
<dbReference type="InterPro" id="IPR022642">
    <property type="entry name" value="CheR_C"/>
</dbReference>
<dbReference type="SUPFAM" id="SSF47757">
    <property type="entry name" value="Chemotaxis receptor methyltransferase CheR, N-terminal domain"/>
    <property type="match status" value="1"/>
</dbReference>
<dbReference type="AlphaFoldDB" id="A0A9D8PP93"/>
<dbReference type="InterPro" id="IPR050903">
    <property type="entry name" value="Bact_Chemotaxis_MeTrfase"/>
</dbReference>
<dbReference type="PRINTS" id="PR00996">
    <property type="entry name" value="CHERMTFRASE"/>
</dbReference>
<dbReference type="Gene3D" id="1.10.155.10">
    <property type="entry name" value="Chemotaxis receptor methyltransferase CheR, N-terminal domain"/>
    <property type="match status" value="1"/>
</dbReference>
<protein>
    <recommendedName>
        <fullName evidence="2">protein-glutamate O-methyltransferase</fullName>
        <ecNumber evidence="2">2.1.1.80</ecNumber>
    </recommendedName>
</protein>
<dbReference type="SUPFAM" id="SSF53335">
    <property type="entry name" value="S-adenosyl-L-methionine-dependent methyltransferases"/>
    <property type="match status" value="1"/>
</dbReference>
<dbReference type="PANTHER" id="PTHR24422">
    <property type="entry name" value="CHEMOTAXIS PROTEIN METHYLTRANSFERASE"/>
    <property type="match status" value="1"/>
</dbReference>
<dbReference type="CDD" id="cd16434">
    <property type="entry name" value="CheB-CheR_fusion"/>
    <property type="match status" value="1"/>
</dbReference>
<gene>
    <name evidence="11" type="ORF">JW984_07160</name>
</gene>
<keyword evidence="3" id="KW-0489">Methyltransferase</keyword>
<dbReference type="GO" id="GO:0032259">
    <property type="term" value="P:methylation"/>
    <property type="evidence" value="ECO:0007669"/>
    <property type="project" value="UniProtKB-KW"/>
</dbReference>
<dbReference type="GO" id="GO:0005737">
    <property type="term" value="C:cytoplasm"/>
    <property type="evidence" value="ECO:0007669"/>
    <property type="project" value="InterPro"/>
</dbReference>
<dbReference type="SUPFAM" id="SSF57997">
    <property type="entry name" value="Tropomyosin"/>
    <property type="match status" value="1"/>
</dbReference>
<feature type="region of interest" description="Disordered" evidence="8">
    <location>
        <begin position="1"/>
        <end position="27"/>
    </location>
</feature>
<evidence type="ECO:0000256" key="7">
    <source>
        <dbReference type="SAM" id="Coils"/>
    </source>
</evidence>
<comment type="caution">
    <text evidence="11">The sequence shown here is derived from an EMBL/GenBank/DDBJ whole genome shotgun (WGS) entry which is preliminary data.</text>
</comment>
<dbReference type="Gene3D" id="1.20.1480.30">
    <property type="entry name" value="Designed four-helix bundle protein"/>
    <property type="match status" value="1"/>
</dbReference>
<dbReference type="Proteomes" id="UP000809273">
    <property type="component" value="Unassembled WGS sequence"/>
</dbReference>
<dbReference type="InterPro" id="IPR035965">
    <property type="entry name" value="PAS-like_dom_sf"/>
</dbReference>
<dbReference type="Pfam" id="PF13596">
    <property type="entry name" value="PAS_10"/>
    <property type="match status" value="1"/>
</dbReference>
<dbReference type="SUPFAM" id="SSF52738">
    <property type="entry name" value="Methylesterase CheB, C-terminal domain"/>
    <property type="match status" value="1"/>
</dbReference>
<dbReference type="SMART" id="SM00138">
    <property type="entry name" value="MeTrc"/>
    <property type="match status" value="1"/>
</dbReference>
<dbReference type="Gene3D" id="3.40.50.150">
    <property type="entry name" value="Vaccinia Virus protein VP39"/>
    <property type="match status" value="1"/>
</dbReference>
<comment type="catalytic activity">
    <reaction evidence="1">
        <text>L-glutamyl-[protein] + S-adenosyl-L-methionine = [protein]-L-glutamate 5-O-methyl ester + S-adenosyl-L-homocysteine</text>
        <dbReference type="Rhea" id="RHEA:24452"/>
        <dbReference type="Rhea" id="RHEA-COMP:10208"/>
        <dbReference type="Rhea" id="RHEA-COMP:10311"/>
        <dbReference type="ChEBI" id="CHEBI:29973"/>
        <dbReference type="ChEBI" id="CHEBI:57856"/>
        <dbReference type="ChEBI" id="CHEBI:59789"/>
        <dbReference type="ChEBI" id="CHEBI:82795"/>
        <dbReference type="EC" id="2.1.1.80"/>
    </reaction>
</comment>
<organism evidence="11 12">
    <name type="scientific">Candidatus Zymogenus saltonus</name>
    <dbReference type="NCBI Taxonomy" id="2844893"/>
    <lineage>
        <taxon>Bacteria</taxon>
        <taxon>Deltaproteobacteria</taxon>
        <taxon>Candidatus Zymogenia</taxon>
        <taxon>Candidatus Zymogeniales</taxon>
        <taxon>Candidatus Zymogenaceae</taxon>
        <taxon>Candidatus Zymogenus</taxon>
    </lineage>
</organism>
<dbReference type="InterPro" id="IPR022641">
    <property type="entry name" value="CheR_N"/>
</dbReference>
<keyword evidence="5" id="KW-0949">S-adenosyl-L-methionine</keyword>
<dbReference type="Gene3D" id="3.30.450.20">
    <property type="entry name" value="PAS domain"/>
    <property type="match status" value="1"/>
</dbReference>
<feature type="domain" description="CheB-type methylesterase" evidence="9">
    <location>
        <begin position="30"/>
        <end position="219"/>
    </location>
</feature>
<evidence type="ECO:0000256" key="4">
    <source>
        <dbReference type="ARBA" id="ARBA00022679"/>
    </source>
</evidence>
<evidence type="ECO:0000256" key="3">
    <source>
        <dbReference type="ARBA" id="ARBA00022603"/>
    </source>
</evidence>
<name>A0A9D8PP93_9DELT</name>
<proteinExistence type="predicted"/>
<dbReference type="InterPro" id="IPR029063">
    <property type="entry name" value="SAM-dependent_MTases_sf"/>
</dbReference>
<reference evidence="11" key="2">
    <citation type="submission" date="2021-01" db="EMBL/GenBank/DDBJ databases">
        <authorList>
            <person name="Hahn C.R."/>
            <person name="Youssef N.H."/>
            <person name="Elshahed M."/>
        </authorList>
    </citation>
    <scope>NUCLEOTIDE SEQUENCE</scope>
    <source>
        <strain evidence="11">Zod_Metabat.24</strain>
    </source>
</reference>
<dbReference type="GO" id="GO:0008984">
    <property type="term" value="F:protein-glutamate methylesterase activity"/>
    <property type="evidence" value="ECO:0007669"/>
    <property type="project" value="InterPro"/>
</dbReference>
<keyword evidence="6" id="KW-0378">Hydrolase</keyword>
<dbReference type="PROSITE" id="PS50123">
    <property type="entry name" value="CHER"/>
    <property type="match status" value="1"/>
</dbReference>
<evidence type="ECO:0000256" key="1">
    <source>
        <dbReference type="ARBA" id="ARBA00001541"/>
    </source>
</evidence>
<sequence>MKTKEKSGGNRGKPKDKKSKSPETNEAKLNRDGLIVVGIGASAGGLDAIKKLIPNLPVDSKIAYVILQHLDPNHPGKLLSLLERYSRTKMTEIVDRVKIEPNTIYITPFGKNVKIENDRLILTDPKPSLGPRPSVDHFFTSLANDKGAQAVGIILSGTGSDGSRGIRAIKAEGGITIVQEVKSAKYTGMPQAAIDTGLVDLTLPPEKMGPELSNLLEYPKYMTEAFLDKAPSENLYTIFELLLERTNSDFSEYKLSTINRRIERRMAVHKISNLADYIRLLKSKESELFFLFKDILISVTGFFRDPEAFESLSKVIMKIIENKRHGDHIRIWLPGSATGEETYSVAILLAEVLGEEISKYNIQIFSTDIDMDAINIARKGVYTGAAMLDMEEAILNRYFTRRDGYFVVKRQIREMVIFARQDMTRDPPFSKLDLIVCRNVLIYFNTVLQKKLIPIFHYTLNPIGYLFLGKSETIGQFDDLFSVVDRKWKIYRRRGTFRAPIINLGIPKTVPSKPPQKILGSLEGEKNLRDLANYNLAKTYGHPSVIIDDRMEIMYVHGDVNPYLSLSSGEIDLNILNMSRKEIRIDLRTLIHRVVEERVVLRSKKLKIELDGMVRTLTVSVIPIEIKKHTAQCLTMVIFEEENVVEGVVNNGFHREEGTDPYIKELKNELAETKEHLYSIIEEYESTNEEFQSLNEELQSANEELQSANEELQSSNEELETVNEDLQSTNEDLNTINEEYQIKSGELAAAKADLENILNSVDIAIIIVDRDLKVRRFTPPASKIFQLTAADVGRIIRNIPCLIKLPKNFFKSLDDVIVKERGFGEEFRYNNKIFLLRISPFYNEDSEVEGAVVILVD</sequence>
<evidence type="ECO:0000313" key="11">
    <source>
        <dbReference type="EMBL" id="MBN1572957.1"/>
    </source>
</evidence>
<dbReference type="PROSITE" id="PS50122">
    <property type="entry name" value="CHEB"/>
    <property type="match status" value="1"/>
</dbReference>